<name>U4VJU9_9HYPH</name>
<accession>U4VJU9</accession>
<reference evidence="2 3" key="1">
    <citation type="journal article" date="2014" name="FEMS Microbiol. Lett.">
        <title>Genome sequencing analysis reveals virulence-related gene content of Ochrobactrum intermedium strain 229E, a urease-positive strain isolated from the human gastric niche.</title>
        <authorList>
            <person name="Kulkarni G.J."/>
            <person name="Shetty S."/>
            <person name="Dharne M.S."/>
            <person name="Shouche Y.S."/>
        </authorList>
    </citation>
    <scope>NUCLEOTIDE SEQUENCE [LARGE SCALE GENOMIC DNA]</scope>
    <source>
        <strain evidence="2 3">229E</strain>
    </source>
</reference>
<dbReference type="PATRIC" id="fig|1337887.3.peg.862"/>
<dbReference type="Pfam" id="PF01458">
    <property type="entry name" value="SUFBD_core"/>
    <property type="match status" value="1"/>
</dbReference>
<organism evidence="2 3">
    <name type="scientific">Brucella intermedia 229E</name>
    <dbReference type="NCBI Taxonomy" id="1337887"/>
    <lineage>
        <taxon>Bacteria</taxon>
        <taxon>Pseudomonadati</taxon>
        <taxon>Pseudomonadota</taxon>
        <taxon>Alphaproteobacteria</taxon>
        <taxon>Hyphomicrobiales</taxon>
        <taxon>Brucellaceae</taxon>
        <taxon>Brucella/Ochrobactrum group</taxon>
        <taxon>Brucella</taxon>
    </lineage>
</organism>
<dbReference type="NCBIfam" id="TIGR01981">
    <property type="entry name" value="sufD"/>
    <property type="match status" value="1"/>
</dbReference>
<dbReference type="InterPro" id="IPR037284">
    <property type="entry name" value="SUF_FeS_clus_asmbl_SufBD_sf"/>
</dbReference>
<dbReference type="PANTHER" id="PTHR43575">
    <property type="entry name" value="PROTEIN ABCI7, CHLOROPLASTIC"/>
    <property type="match status" value="1"/>
</dbReference>
<protein>
    <submittedName>
        <fullName evidence="2">ABC transporter ATP-binding protein</fullName>
    </submittedName>
</protein>
<evidence type="ECO:0000313" key="3">
    <source>
        <dbReference type="Proteomes" id="UP000016842"/>
    </source>
</evidence>
<dbReference type="SUPFAM" id="SSF101960">
    <property type="entry name" value="Stabilizer of iron transporter SufD"/>
    <property type="match status" value="1"/>
</dbReference>
<dbReference type="Proteomes" id="UP000016842">
    <property type="component" value="Unassembled WGS sequence"/>
</dbReference>
<dbReference type="InterPro" id="IPR000825">
    <property type="entry name" value="SUF_FeS_clus_asmbl_SufBD_core"/>
</dbReference>
<comment type="caution">
    <text evidence="2">The sequence shown here is derived from an EMBL/GenBank/DDBJ whole genome shotgun (WGS) entry which is preliminary data.</text>
</comment>
<evidence type="ECO:0000313" key="2">
    <source>
        <dbReference type="EMBL" id="ERM03091.1"/>
    </source>
</evidence>
<dbReference type="InterPro" id="IPR011542">
    <property type="entry name" value="SUF_FeS_clus_asmbl_SufD"/>
</dbReference>
<dbReference type="InterPro" id="IPR055346">
    <property type="entry name" value="Fe-S_cluster_assembly_SufBD"/>
</dbReference>
<dbReference type="GO" id="GO:0016226">
    <property type="term" value="P:iron-sulfur cluster assembly"/>
    <property type="evidence" value="ECO:0007669"/>
    <property type="project" value="InterPro"/>
</dbReference>
<sequence>MNIQTAPPAAKPRTPAETALIDSFADRMGDLPGNGDVVVARDAALESLKENGIPSRRVESWHYTDFRTLLKGVAPFDTSAGTQALPALIAGSSIVAASNGVALAANAPQGVSLTPVREALADGSLVTQLRSRGGFDDTIGQINAAYVSDGWMVSIADGTELEAPLELQNIQKAGQGHTRFPVRIGANVKATIVERQNGGEGDAFSTSVNHVTVGDGAEILWVILRDFGQATQLSQFNATMGKGSRLTLYIINAGGKLVRQEVHVNVAGEDSDFELRGLNLLADDSHTDVTMTVGHLVENTRSTEIVRNVVKDRARGVFQGGMIRVAQIAQKTDARMACNTLLLSDEGEFDAKPELEIFADDVACGHGATVTELSKDYLFYLMARGIPENEARGLLIKAFIAEIIEELEDETLVEALEEVLSNWLASHA</sequence>
<dbReference type="EMBL" id="ASXJ01000040">
    <property type="protein sequence ID" value="ERM03091.1"/>
    <property type="molecule type" value="Genomic_DNA"/>
</dbReference>
<dbReference type="AlphaFoldDB" id="U4VJU9"/>
<dbReference type="PANTHER" id="PTHR43575:SF1">
    <property type="entry name" value="PROTEIN ABCI7, CHLOROPLASTIC"/>
    <property type="match status" value="1"/>
</dbReference>
<proteinExistence type="predicted"/>
<keyword evidence="2" id="KW-0547">Nucleotide-binding</keyword>
<gene>
    <name evidence="2" type="ORF">Q644_13245</name>
</gene>
<dbReference type="GO" id="GO:0005524">
    <property type="term" value="F:ATP binding"/>
    <property type="evidence" value="ECO:0007669"/>
    <property type="project" value="UniProtKB-KW"/>
</dbReference>
<evidence type="ECO:0000259" key="1">
    <source>
        <dbReference type="Pfam" id="PF01458"/>
    </source>
</evidence>
<feature type="domain" description="SUF system FeS cluster assembly SufBD core" evidence="1">
    <location>
        <begin position="176"/>
        <end position="399"/>
    </location>
</feature>
<keyword evidence="2" id="KW-0067">ATP-binding</keyword>